<dbReference type="InterPro" id="IPR003369">
    <property type="entry name" value="TatA/B/E"/>
</dbReference>
<dbReference type="InterPro" id="IPR006312">
    <property type="entry name" value="TatA/E"/>
</dbReference>
<evidence type="ECO:0000256" key="4">
    <source>
        <dbReference type="ARBA" id="ARBA00022692"/>
    </source>
</evidence>
<feature type="region of interest" description="Disordered" evidence="10">
    <location>
        <begin position="46"/>
        <end position="99"/>
    </location>
</feature>
<comment type="subcellular location">
    <subcellularLocation>
        <location evidence="1 9">Cell membrane</location>
        <topology evidence="1 9">Single-pass membrane protein</topology>
    </subcellularLocation>
</comment>
<comment type="subunit">
    <text evidence="9">The Tat system comprises two distinct complexes: a TatABC complex, containing multiple copies of TatA, TatB and TatC subunits, and a separate TatA complex, containing only TatA subunits. Substrates initially bind to the TatABC complex, which probably triggers association of the separate TatA complex to form the active translocon.</text>
</comment>
<accession>A0A927IYZ3</accession>
<proteinExistence type="inferred from homology"/>
<name>A0A927IYZ3_9MICO</name>
<comment type="similarity">
    <text evidence="9">Belongs to the TatA/E family.</text>
</comment>
<reference evidence="11" key="2">
    <citation type="submission" date="2020-09" db="EMBL/GenBank/DDBJ databases">
        <authorList>
            <person name="Yu Y."/>
        </authorList>
    </citation>
    <scope>NUCLEOTIDE SEQUENCE</scope>
    <source>
        <strain evidence="11">KCTC 49039</strain>
    </source>
</reference>
<comment type="caution">
    <text evidence="11">The sequence shown here is derived from an EMBL/GenBank/DDBJ whole genome shotgun (WGS) entry which is preliminary data.</text>
</comment>
<organism evidence="11 12">
    <name type="scientific">Cellulosimicrobium arenosum</name>
    <dbReference type="NCBI Taxonomy" id="2708133"/>
    <lineage>
        <taxon>Bacteria</taxon>
        <taxon>Bacillati</taxon>
        <taxon>Actinomycetota</taxon>
        <taxon>Actinomycetes</taxon>
        <taxon>Micrococcales</taxon>
        <taxon>Promicromonosporaceae</taxon>
        <taxon>Cellulosimicrobium</taxon>
    </lineage>
</organism>
<dbReference type="AlphaFoldDB" id="A0A927IYZ3"/>
<dbReference type="GO" id="GO:0008320">
    <property type="term" value="F:protein transmembrane transporter activity"/>
    <property type="evidence" value="ECO:0007669"/>
    <property type="project" value="UniProtKB-UniRule"/>
</dbReference>
<evidence type="ECO:0000313" key="12">
    <source>
        <dbReference type="Proteomes" id="UP000610846"/>
    </source>
</evidence>
<evidence type="ECO:0000256" key="3">
    <source>
        <dbReference type="ARBA" id="ARBA00022475"/>
    </source>
</evidence>
<dbReference type="GO" id="GO:0043953">
    <property type="term" value="P:protein transport by the Tat complex"/>
    <property type="evidence" value="ECO:0007669"/>
    <property type="project" value="UniProtKB-UniRule"/>
</dbReference>
<keyword evidence="7 9" id="KW-0811">Translocation</keyword>
<dbReference type="NCBIfam" id="TIGR01411">
    <property type="entry name" value="tatAE"/>
    <property type="match status" value="1"/>
</dbReference>
<evidence type="ECO:0000256" key="10">
    <source>
        <dbReference type="SAM" id="MobiDB-lite"/>
    </source>
</evidence>
<keyword evidence="4 9" id="KW-0812">Transmembrane</keyword>
<protein>
    <recommendedName>
        <fullName evidence="9">Sec-independent protein translocase protein TatA</fullName>
    </recommendedName>
</protein>
<dbReference type="EMBL" id="JACYHB010000001">
    <property type="protein sequence ID" value="MBD8077812.1"/>
    <property type="molecule type" value="Genomic_DNA"/>
</dbReference>
<dbReference type="RefSeq" id="WP_191827370.1">
    <property type="nucleotide sequence ID" value="NZ_JACYHB010000001.1"/>
</dbReference>
<feature type="compositionally biased region" description="Basic and acidic residues" evidence="10">
    <location>
        <begin position="46"/>
        <end position="61"/>
    </location>
</feature>
<dbReference type="GO" id="GO:0033281">
    <property type="term" value="C:TAT protein transport complex"/>
    <property type="evidence" value="ECO:0007669"/>
    <property type="project" value="UniProtKB-UniRule"/>
</dbReference>
<dbReference type="HAMAP" id="MF_00236">
    <property type="entry name" value="TatA_E"/>
    <property type="match status" value="1"/>
</dbReference>
<dbReference type="Gene3D" id="1.20.5.3310">
    <property type="match status" value="1"/>
</dbReference>
<dbReference type="Proteomes" id="UP000610846">
    <property type="component" value="Unassembled WGS sequence"/>
</dbReference>
<dbReference type="Pfam" id="PF02416">
    <property type="entry name" value="TatA_B_E"/>
    <property type="match status" value="1"/>
</dbReference>
<keyword evidence="3 9" id="KW-1003">Cell membrane</keyword>
<keyword evidence="6 9" id="KW-1133">Transmembrane helix</keyword>
<reference evidence="11" key="1">
    <citation type="journal article" date="2018" name="Curr. Microbiol.">
        <title>Cellulosimicrobium arenosum sp. nov., Isolated from Marine Sediment Sand.</title>
        <authorList>
            <person name="Oh M."/>
            <person name="Kim J.H."/>
            <person name="Yoon J.H."/>
            <person name="Schumann P."/>
            <person name="Kim W."/>
        </authorList>
    </citation>
    <scope>NUCLEOTIDE SEQUENCE</scope>
    <source>
        <strain evidence="11">KCTC 49039</strain>
    </source>
</reference>
<dbReference type="NCBIfam" id="NF001854">
    <property type="entry name" value="PRK00575.1"/>
    <property type="match status" value="1"/>
</dbReference>
<dbReference type="PANTHER" id="PTHR42982:SF8">
    <property type="entry name" value="SEC-INDEPENDENT PROTEIN TRANSLOCASE PROTEIN TATA"/>
    <property type="match status" value="1"/>
</dbReference>
<sequence>MGMLKPWHIIVLVVVVLLLFGARRLPDLARSVGQSLKIFKSEVKDLRDDKDDDGHAAKDEAAPYGTTTTAAPGTPTNGTGSPTVPGGSSTSPSDDAPQR</sequence>
<evidence type="ECO:0000256" key="1">
    <source>
        <dbReference type="ARBA" id="ARBA00004162"/>
    </source>
</evidence>
<evidence type="ECO:0000256" key="7">
    <source>
        <dbReference type="ARBA" id="ARBA00023010"/>
    </source>
</evidence>
<evidence type="ECO:0000256" key="6">
    <source>
        <dbReference type="ARBA" id="ARBA00022989"/>
    </source>
</evidence>
<feature type="compositionally biased region" description="Low complexity" evidence="10">
    <location>
        <begin position="62"/>
        <end position="93"/>
    </location>
</feature>
<keyword evidence="8 9" id="KW-0472">Membrane</keyword>
<evidence type="ECO:0000256" key="5">
    <source>
        <dbReference type="ARBA" id="ARBA00022927"/>
    </source>
</evidence>
<evidence type="ECO:0000256" key="2">
    <source>
        <dbReference type="ARBA" id="ARBA00022448"/>
    </source>
</evidence>
<evidence type="ECO:0000256" key="8">
    <source>
        <dbReference type="ARBA" id="ARBA00023136"/>
    </source>
</evidence>
<dbReference type="PANTHER" id="PTHR42982">
    <property type="entry name" value="SEC-INDEPENDENT PROTEIN TRANSLOCASE PROTEIN TATA"/>
    <property type="match status" value="1"/>
</dbReference>
<comment type="function">
    <text evidence="9">Part of the twin-arginine translocation (Tat) system that transports large folded proteins containing a characteristic twin-arginine motif in their signal peptide across membranes. TatA could form the protein-conducting channel of the Tat system.</text>
</comment>
<gene>
    <name evidence="9 11" type="primary">tatA</name>
    <name evidence="11" type="ORF">IF651_01890</name>
</gene>
<keyword evidence="12" id="KW-1185">Reference proteome</keyword>
<evidence type="ECO:0000256" key="9">
    <source>
        <dbReference type="HAMAP-Rule" id="MF_00236"/>
    </source>
</evidence>
<keyword evidence="2 9" id="KW-0813">Transport</keyword>
<keyword evidence="5 9" id="KW-0653">Protein transport</keyword>
<evidence type="ECO:0000313" key="11">
    <source>
        <dbReference type="EMBL" id="MBD8077812.1"/>
    </source>
</evidence>